<dbReference type="InterPro" id="IPR036291">
    <property type="entry name" value="NAD(P)-bd_dom_sf"/>
</dbReference>
<dbReference type="Pfam" id="PF13460">
    <property type="entry name" value="NAD_binding_10"/>
    <property type="match status" value="1"/>
</dbReference>
<name>A0ABV3DVC7_9ACTN</name>
<feature type="compositionally biased region" description="Low complexity" evidence="1">
    <location>
        <begin position="1"/>
        <end position="20"/>
    </location>
</feature>
<reference evidence="3 4" key="1">
    <citation type="submission" date="2024-06" db="EMBL/GenBank/DDBJ databases">
        <title>The Natural Products Discovery Center: Release of the First 8490 Sequenced Strains for Exploring Actinobacteria Biosynthetic Diversity.</title>
        <authorList>
            <person name="Kalkreuter E."/>
            <person name="Kautsar S.A."/>
            <person name="Yang D."/>
            <person name="Bader C.D."/>
            <person name="Teijaro C.N."/>
            <person name="Fluegel L."/>
            <person name="Davis C.M."/>
            <person name="Simpson J.R."/>
            <person name="Lauterbach L."/>
            <person name="Steele A.D."/>
            <person name="Gui C."/>
            <person name="Meng S."/>
            <person name="Li G."/>
            <person name="Viehrig K."/>
            <person name="Ye F."/>
            <person name="Su P."/>
            <person name="Kiefer A.F."/>
            <person name="Nichols A."/>
            <person name="Cepeda A.J."/>
            <person name="Yan W."/>
            <person name="Fan B."/>
            <person name="Jiang Y."/>
            <person name="Adhikari A."/>
            <person name="Zheng C.-J."/>
            <person name="Schuster L."/>
            <person name="Cowan T.M."/>
            <person name="Smanski M.J."/>
            <person name="Chevrette M.G."/>
            <person name="De Carvalho L.P.S."/>
            <person name="Shen B."/>
        </authorList>
    </citation>
    <scope>NUCLEOTIDE SEQUENCE [LARGE SCALE GENOMIC DNA]</scope>
    <source>
        <strain evidence="3 4">NPDC048946</strain>
    </source>
</reference>
<comment type="caution">
    <text evidence="3">The sequence shown here is derived from an EMBL/GenBank/DDBJ whole genome shotgun (WGS) entry which is preliminary data.</text>
</comment>
<dbReference type="PANTHER" id="PTHR14097:SF8">
    <property type="entry name" value="NAD(P)-BINDING DOMAIN-CONTAINING PROTEIN"/>
    <property type="match status" value="1"/>
</dbReference>
<dbReference type="RefSeq" id="WP_358363976.1">
    <property type="nucleotide sequence ID" value="NZ_JBEZFP010000193.1"/>
</dbReference>
<keyword evidence="4" id="KW-1185">Reference proteome</keyword>
<gene>
    <name evidence="3" type="ORF">AB0C36_40225</name>
</gene>
<evidence type="ECO:0000259" key="2">
    <source>
        <dbReference type="Pfam" id="PF13460"/>
    </source>
</evidence>
<protein>
    <submittedName>
        <fullName evidence="3">NAD(P)H-binding protein</fullName>
    </submittedName>
</protein>
<evidence type="ECO:0000313" key="3">
    <source>
        <dbReference type="EMBL" id="MEU8139708.1"/>
    </source>
</evidence>
<accession>A0ABV3DVC7</accession>
<dbReference type="InterPro" id="IPR016040">
    <property type="entry name" value="NAD(P)-bd_dom"/>
</dbReference>
<dbReference type="EMBL" id="JBEZFP010000193">
    <property type="protein sequence ID" value="MEU8139708.1"/>
    <property type="molecule type" value="Genomic_DNA"/>
</dbReference>
<evidence type="ECO:0000256" key="1">
    <source>
        <dbReference type="SAM" id="MobiDB-lite"/>
    </source>
</evidence>
<dbReference type="Gene3D" id="3.40.50.720">
    <property type="entry name" value="NAD(P)-binding Rossmann-like Domain"/>
    <property type="match status" value="1"/>
</dbReference>
<dbReference type="PANTHER" id="PTHR14097">
    <property type="entry name" value="OXIDOREDUCTASE HTATIP2"/>
    <property type="match status" value="1"/>
</dbReference>
<organism evidence="3 4">
    <name type="scientific">Streptodolium elevatio</name>
    <dbReference type="NCBI Taxonomy" id="3157996"/>
    <lineage>
        <taxon>Bacteria</taxon>
        <taxon>Bacillati</taxon>
        <taxon>Actinomycetota</taxon>
        <taxon>Actinomycetes</taxon>
        <taxon>Kitasatosporales</taxon>
        <taxon>Streptomycetaceae</taxon>
        <taxon>Streptodolium</taxon>
    </lineage>
</organism>
<evidence type="ECO:0000313" key="4">
    <source>
        <dbReference type="Proteomes" id="UP001551482"/>
    </source>
</evidence>
<proteinExistence type="predicted"/>
<feature type="region of interest" description="Disordered" evidence="1">
    <location>
        <begin position="1"/>
        <end position="27"/>
    </location>
</feature>
<feature type="domain" description="NAD(P)-binding" evidence="2">
    <location>
        <begin position="39"/>
        <end position="150"/>
    </location>
</feature>
<dbReference type="Proteomes" id="UP001551482">
    <property type="component" value="Unassembled WGS sequence"/>
</dbReference>
<dbReference type="SUPFAM" id="SSF51735">
    <property type="entry name" value="NAD(P)-binding Rossmann-fold domains"/>
    <property type="match status" value="1"/>
</dbReference>
<sequence>MEHPSATGPAAAPAAAPAAGPSGGPPAEGPAPAVALVFGATGTAGSAVVARCLADERIGEVRAVTRRPLGLSHPRLVEVQCADFGDLTPIRAALSGVSGCFFCLGASSARVRDADAYREITLGYAVAAAEALAAASPEHTFHFLSARGADPRSRLRWARVKAEAETRLAGINPRRLLVYRPAYIHPAPDRRPGMAARATAAVLRPFPGALIRAEDLALAMVNLQFDTDHPPVLDNREIRRHAEP</sequence>